<sequence>MDLHDLVGRFVIFFPVYSNKKRRYIIEFNIWFSWTYALQPQLHLLLPAHYFETIDSQGNAKDFNLIDGGVAANNPVYIKINSNFRPFLTAAIGEVIKTIINRSEDFFPIKPMDYRRFDKYLLWTADKKNLDDLLKVGEGLFKKPVCRVNLETGRVEPCKHESNEEALTRFARLLSEEKWLRLARSPVGHAANPN</sequence>
<dbReference type="Proteomes" id="UP000290289">
    <property type="component" value="Chromosome 8"/>
</dbReference>
<name>A0A498J8E4_MALDO</name>
<dbReference type="Gene3D" id="3.40.1090.10">
    <property type="entry name" value="Cytosolic phospholipase A2 catalytic domain"/>
    <property type="match status" value="1"/>
</dbReference>
<evidence type="ECO:0008006" key="4">
    <source>
        <dbReference type="Google" id="ProtNLM"/>
    </source>
</evidence>
<comment type="caution">
    <text evidence="2">The sequence shown here is derived from an EMBL/GenBank/DDBJ whole genome shotgun (WGS) entry which is preliminary data.</text>
</comment>
<dbReference type="GO" id="GO:0004620">
    <property type="term" value="F:phospholipase activity"/>
    <property type="evidence" value="ECO:0007669"/>
    <property type="project" value="TreeGrafter"/>
</dbReference>
<evidence type="ECO:0000313" key="2">
    <source>
        <dbReference type="EMBL" id="RXH91740.1"/>
    </source>
</evidence>
<protein>
    <recommendedName>
        <fullName evidence="4">PNPLA domain-containing protein</fullName>
    </recommendedName>
</protein>
<evidence type="ECO:0000313" key="3">
    <source>
        <dbReference type="Proteomes" id="UP000290289"/>
    </source>
</evidence>
<dbReference type="SUPFAM" id="SSF52151">
    <property type="entry name" value="FabD/lysophospholipase-like"/>
    <property type="match status" value="1"/>
</dbReference>
<evidence type="ECO:0000256" key="1">
    <source>
        <dbReference type="ARBA" id="ARBA00022963"/>
    </source>
</evidence>
<gene>
    <name evidence="2" type="ORF">DVH24_020763</name>
</gene>
<dbReference type="InterPro" id="IPR016035">
    <property type="entry name" value="Acyl_Trfase/lysoPLipase"/>
</dbReference>
<accession>A0A498J8E4</accession>
<dbReference type="EMBL" id="RDQH01000334">
    <property type="protein sequence ID" value="RXH91740.1"/>
    <property type="molecule type" value="Genomic_DNA"/>
</dbReference>
<dbReference type="PANTHER" id="PTHR32176">
    <property type="entry name" value="XYLOSE ISOMERASE"/>
    <property type="match status" value="1"/>
</dbReference>
<dbReference type="AlphaFoldDB" id="A0A498J8E4"/>
<organism evidence="2 3">
    <name type="scientific">Malus domestica</name>
    <name type="common">Apple</name>
    <name type="synonym">Pyrus malus</name>
    <dbReference type="NCBI Taxonomy" id="3750"/>
    <lineage>
        <taxon>Eukaryota</taxon>
        <taxon>Viridiplantae</taxon>
        <taxon>Streptophyta</taxon>
        <taxon>Embryophyta</taxon>
        <taxon>Tracheophyta</taxon>
        <taxon>Spermatophyta</taxon>
        <taxon>Magnoliopsida</taxon>
        <taxon>eudicotyledons</taxon>
        <taxon>Gunneridae</taxon>
        <taxon>Pentapetalae</taxon>
        <taxon>rosids</taxon>
        <taxon>fabids</taxon>
        <taxon>Rosales</taxon>
        <taxon>Rosaceae</taxon>
        <taxon>Amygdaloideae</taxon>
        <taxon>Maleae</taxon>
        <taxon>Malus</taxon>
    </lineage>
</organism>
<keyword evidence="1" id="KW-0443">Lipid metabolism</keyword>
<reference evidence="2 3" key="1">
    <citation type="submission" date="2018-10" db="EMBL/GenBank/DDBJ databases">
        <title>A high-quality apple genome assembly.</title>
        <authorList>
            <person name="Hu J."/>
        </authorList>
    </citation>
    <scope>NUCLEOTIDE SEQUENCE [LARGE SCALE GENOMIC DNA]</scope>
    <source>
        <strain evidence="3">cv. HFTH1</strain>
        <tissue evidence="2">Young leaf</tissue>
    </source>
</reference>
<keyword evidence="3" id="KW-1185">Reference proteome</keyword>
<dbReference type="PANTHER" id="PTHR32176:SF120">
    <property type="entry name" value="PATATIN"/>
    <property type="match status" value="1"/>
</dbReference>
<dbReference type="GO" id="GO:0016042">
    <property type="term" value="P:lipid catabolic process"/>
    <property type="evidence" value="ECO:0007669"/>
    <property type="project" value="UniProtKB-KW"/>
</dbReference>
<dbReference type="GO" id="GO:0047372">
    <property type="term" value="F:monoacylglycerol lipase activity"/>
    <property type="evidence" value="ECO:0007669"/>
    <property type="project" value="TreeGrafter"/>
</dbReference>
<keyword evidence="1" id="KW-0442">Lipid degradation</keyword>
<proteinExistence type="predicted"/>